<feature type="coiled-coil region" evidence="1">
    <location>
        <begin position="82"/>
        <end position="116"/>
    </location>
</feature>
<evidence type="ECO:0000256" key="1">
    <source>
        <dbReference type="SAM" id="Coils"/>
    </source>
</evidence>
<dbReference type="Gene3D" id="2.40.30.170">
    <property type="match status" value="1"/>
</dbReference>
<dbReference type="RefSeq" id="WP_277732531.1">
    <property type="nucleotide sequence ID" value="NZ_CP120733.1"/>
</dbReference>
<dbReference type="SUPFAM" id="SSF111369">
    <property type="entry name" value="HlyD-like secretion proteins"/>
    <property type="match status" value="2"/>
</dbReference>
<reference evidence="5 6" key="1">
    <citation type="submission" date="2023-03" db="EMBL/GenBank/DDBJ databases">
        <title>Complete genome sequence of Tepidibacter sp. SWIR-1, isolated from a deep-sea hydrothermal vent.</title>
        <authorList>
            <person name="Li X."/>
        </authorList>
    </citation>
    <scope>NUCLEOTIDE SEQUENCE [LARGE SCALE GENOMIC DNA]</scope>
    <source>
        <strain evidence="5 6">SWIR-1</strain>
    </source>
</reference>
<feature type="domain" description="Multidrug resistance protein MdtA-like barrel-sandwich hybrid" evidence="3">
    <location>
        <begin position="42"/>
        <end position="245"/>
    </location>
</feature>
<evidence type="ECO:0000313" key="5">
    <source>
        <dbReference type="EMBL" id="WFD10564.1"/>
    </source>
</evidence>
<dbReference type="PANTHER" id="PTHR30438:SF2">
    <property type="entry name" value="MEMBRANE PROTEIN"/>
    <property type="match status" value="1"/>
</dbReference>
<keyword evidence="1" id="KW-0175">Coiled coil</keyword>
<feature type="domain" description="YknX-like beta-barrel" evidence="4">
    <location>
        <begin position="255"/>
        <end position="336"/>
    </location>
</feature>
<sequence length="341" mass="37203">MRNKKSILICLIIMTSTMLFGCASSQEIETSDKYQGIIEAQEVDINSKIPGKIGEVKVEEGQTVKEGDIIATIDSKELGAKKSQMEALVSAAKGQLEAAQSQVAAANSQLTKAQNGARSQDIAKAQTYYDLMLKTYERVENLYEKGAVSAQKRDEVKAQLDIAEQTLSMANEGARSEDLSGAQAMVAAATNMVEAARGKYEQAKAGLEEVNGYIQDTNMKSPINGNVTLLNVDKGEMASTGMSIATISDLNNMWIEVNLDETKLNEVYVGQEAKITVPAFKDKIFKGKVIRVNKKPDFAVKKATNDNGNYDIVSYGVKIKVEDEENILRPGMSAFVDFEKK</sequence>
<dbReference type="Pfam" id="PF25917">
    <property type="entry name" value="BSH_RND"/>
    <property type="match status" value="1"/>
</dbReference>
<evidence type="ECO:0000256" key="2">
    <source>
        <dbReference type="SAM" id="SignalP"/>
    </source>
</evidence>
<dbReference type="Proteomes" id="UP001222800">
    <property type="component" value="Chromosome"/>
</dbReference>
<proteinExistence type="predicted"/>
<feature type="chain" id="PRO_5046841272" evidence="2">
    <location>
        <begin position="22"/>
        <end position="341"/>
    </location>
</feature>
<name>A0ABY8EG70_9FIRM</name>
<keyword evidence="2" id="KW-0732">Signal</keyword>
<dbReference type="EMBL" id="CP120733">
    <property type="protein sequence ID" value="WFD10564.1"/>
    <property type="molecule type" value="Genomic_DNA"/>
</dbReference>
<dbReference type="PANTHER" id="PTHR30438">
    <property type="entry name" value="36 KDA ANTIGEN-RELATED"/>
    <property type="match status" value="1"/>
</dbReference>
<keyword evidence="6" id="KW-1185">Reference proteome</keyword>
<evidence type="ECO:0000259" key="3">
    <source>
        <dbReference type="Pfam" id="PF25917"/>
    </source>
</evidence>
<evidence type="ECO:0000259" key="4">
    <source>
        <dbReference type="Pfam" id="PF25990"/>
    </source>
</evidence>
<gene>
    <name evidence="5" type="ORF">P4S50_00390</name>
</gene>
<dbReference type="Gene3D" id="2.40.50.100">
    <property type="match status" value="1"/>
</dbReference>
<dbReference type="PROSITE" id="PS51257">
    <property type="entry name" value="PROKAR_LIPOPROTEIN"/>
    <property type="match status" value="1"/>
</dbReference>
<accession>A0ABY8EG70</accession>
<dbReference type="Pfam" id="PF25990">
    <property type="entry name" value="Beta-barrel_YknX"/>
    <property type="match status" value="1"/>
</dbReference>
<protein>
    <submittedName>
        <fullName evidence="5">Efflux RND transporter periplasmic adaptor subunit</fullName>
    </submittedName>
</protein>
<dbReference type="InterPro" id="IPR058636">
    <property type="entry name" value="Beta-barrel_YknX"/>
</dbReference>
<dbReference type="InterPro" id="IPR058625">
    <property type="entry name" value="MdtA-like_BSH"/>
</dbReference>
<evidence type="ECO:0000313" key="6">
    <source>
        <dbReference type="Proteomes" id="UP001222800"/>
    </source>
</evidence>
<organism evidence="5 6">
    <name type="scientific">Tepidibacter hydrothermalis</name>
    <dbReference type="NCBI Taxonomy" id="3036126"/>
    <lineage>
        <taxon>Bacteria</taxon>
        <taxon>Bacillati</taxon>
        <taxon>Bacillota</taxon>
        <taxon>Clostridia</taxon>
        <taxon>Peptostreptococcales</taxon>
        <taxon>Peptostreptococcaceae</taxon>
        <taxon>Tepidibacter</taxon>
    </lineage>
</organism>
<feature type="signal peptide" evidence="2">
    <location>
        <begin position="1"/>
        <end position="21"/>
    </location>
</feature>